<comment type="caution">
    <text evidence="2">The sequence shown here is derived from an EMBL/GenBank/DDBJ whole genome shotgun (WGS) entry which is preliminary data.</text>
</comment>
<organism evidence="2 3">
    <name type="scientific">Sedimentitalea xiamensis</name>
    <dbReference type="NCBI Taxonomy" id="3050037"/>
    <lineage>
        <taxon>Bacteria</taxon>
        <taxon>Pseudomonadati</taxon>
        <taxon>Pseudomonadota</taxon>
        <taxon>Alphaproteobacteria</taxon>
        <taxon>Rhodobacterales</taxon>
        <taxon>Paracoccaceae</taxon>
        <taxon>Sedimentitalea</taxon>
    </lineage>
</organism>
<dbReference type="InterPro" id="IPR053802">
    <property type="entry name" value="DUF6950"/>
</dbReference>
<evidence type="ECO:0000313" key="3">
    <source>
        <dbReference type="Proteomes" id="UP001227126"/>
    </source>
</evidence>
<dbReference type="RefSeq" id="WP_284484709.1">
    <property type="nucleotide sequence ID" value="NZ_JASNJE010000005.1"/>
</dbReference>
<dbReference type="EMBL" id="JASNJE010000005">
    <property type="protein sequence ID" value="MDK3072775.1"/>
    <property type="molecule type" value="Genomic_DNA"/>
</dbReference>
<sequence>MSRAALLQGYLSDCRQAMLRPGRHDCALFAAGWVARCTGPDFAFEWRERYRTLDEGRAALAAAGFGSLTAIAAHHLGAPMGWMAAQVGDVAVVIEDGEEAFGLVGGAFIHCLAPHRGLNVVPLPRAVRVFRP</sequence>
<evidence type="ECO:0000313" key="2">
    <source>
        <dbReference type="EMBL" id="MDK3072775.1"/>
    </source>
</evidence>
<reference evidence="2 3" key="1">
    <citation type="submission" date="2023-05" db="EMBL/GenBank/DDBJ databases">
        <title>Sedimentitalea sp. nov. JM2-8.</title>
        <authorList>
            <person name="Huang J."/>
        </authorList>
    </citation>
    <scope>NUCLEOTIDE SEQUENCE [LARGE SCALE GENOMIC DNA]</scope>
    <source>
        <strain evidence="2 3">JM2-8</strain>
    </source>
</reference>
<dbReference type="Proteomes" id="UP001227126">
    <property type="component" value="Unassembled WGS sequence"/>
</dbReference>
<protein>
    <recommendedName>
        <fullName evidence="1">DUF6950 domain-containing protein</fullName>
    </recommendedName>
</protein>
<gene>
    <name evidence="2" type="ORF">QO034_06605</name>
</gene>
<evidence type="ECO:0000259" key="1">
    <source>
        <dbReference type="Pfam" id="PF22262"/>
    </source>
</evidence>
<proteinExistence type="predicted"/>
<dbReference type="Pfam" id="PF22262">
    <property type="entry name" value="DUF6950"/>
    <property type="match status" value="1"/>
</dbReference>
<name>A0ABT7FCC6_9RHOB</name>
<keyword evidence="3" id="KW-1185">Reference proteome</keyword>
<accession>A0ABT7FCC6</accession>
<feature type="domain" description="DUF6950" evidence="1">
    <location>
        <begin position="6"/>
        <end position="131"/>
    </location>
</feature>